<comment type="caution">
    <text evidence="1">The sequence shown here is derived from an EMBL/GenBank/DDBJ whole genome shotgun (WGS) entry which is preliminary data.</text>
</comment>
<organism evidence="1 2">
    <name type="scientific">Allacma fusca</name>
    <dbReference type="NCBI Taxonomy" id="39272"/>
    <lineage>
        <taxon>Eukaryota</taxon>
        <taxon>Metazoa</taxon>
        <taxon>Ecdysozoa</taxon>
        <taxon>Arthropoda</taxon>
        <taxon>Hexapoda</taxon>
        <taxon>Collembola</taxon>
        <taxon>Symphypleona</taxon>
        <taxon>Sminthuridae</taxon>
        <taxon>Allacma</taxon>
    </lineage>
</organism>
<proteinExistence type="predicted"/>
<protein>
    <submittedName>
        <fullName evidence="1">Uncharacterized protein</fullName>
    </submittedName>
</protein>
<dbReference type="OrthoDB" id="8297136at2759"/>
<sequence>MEDKVNQILASMATSEQVTKMENYIKTTLQELRSGLNFVHDTIRTSEDKTINSFGQQLINLASEFDLTLVNGTPDFKSSDNVTFASQAGKSVIDLCFASTAVLQHIGSFRVLESFHSNHMPIVISDSIRDISIIEKRVKRDSAKADTFKSEIELNLIFPETVTIQEMDHILSKTIKAALSKCHMFKQPCTVIKPARWFNSDCLAMKREMKRKLRKMRKYKTQEEFNDFYNAKTIYMMELQKCRKDYYYYYIQAYRCKD</sequence>
<dbReference type="AlphaFoldDB" id="A0A8J2K0L3"/>
<reference evidence="1" key="1">
    <citation type="submission" date="2021-06" db="EMBL/GenBank/DDBJ databases">
        <authorList>
            <person name="Hodson N. C."/>
            <person name="Mongue J. A."/>
            <person name="Jaron S. K."/>
        </authorList>
    </citation>
    <scope>NUCLEOTIDE SEQUENCE</scope>
</reference>
<dbReference type="Proteomes" id="UP000708208">
    <property type="component" value="Unassembled WGS sequence"/>
</dbReference>
<accession>A0A8J2K0L3</accession>
<name>A0A8J2K0L3_9HEXA</name>
<evidence type="ECO:0000313" key="2">
    <source>
        <dbReference type="Proteomes" id="UP000708208"/>
    </source>
</evidence>
<evidence type="ECO:0000313" key="1">
    <source>
        <dbReference type="EMBL" id="CAG7728864.1"/>
    </source>
</evidence>
<gene>
    <name evidence="1" type="ORF">AFUS01_LOCUS17615</name>
</gene>
<keyword evidence="2" id="KW-1185">Reference proteome</keyword>
<dbReference type="EMBL" id="CAJVCH010169711">
    <property type="protein sequence ID" value="CAG7728864.1"/>
    <property type="molecule type" value="Genomic_DNA"/>
</dbReference>